<dbReference type="Proteomes" id="UP001283361">
    <property type="component" value="Unassembled WGS sequence"/>
</dbReference>
<evidence type="ECO:0000313" key="1">
    <source>
        <dbReference type="EMBL" id="KAK3804383.1"/>
    </source>
</evidence>
<protein>
    <submittedName>
        <fullName evidence="1">Uncharacterized protein</fullName>
    </submittedName>
</protein>
<evidence type="ECO:0000313" key="2">
    <source>
        <dbReference type="Proteomes" id="UP001283361"/>
    </source>
</evidence>
<gene>
    <name evidence="1" type="ORF">RRG08_059353</name>
</gene>
<comment type="caution">
    <text evidence="1">The sequence shown here is derived from an EMBL/GenBank/DDBJ whole genome shotgun (WGS) entry which is preliminary data.</text>
</comment>
<organism evidence="1 2">
    <name type="scientific">Elysia crispata</name>
    <name type="common">lettuce slug</name>
    <dbReference type="NCBI Taxonomy" id="231223"/>
    <lineage>
        <taxon>Eukaryota</taxon>
        <taxon>Metazoa</taxon>
        <taxon>Spiralia</taxon>
        <taxon>Lophotrochozoa</taxon>
        <taxon>Mollusca</taxon>
        <taxon>Gastropoda</taxon>
        <taxon>Heterobranchia</taxon>
        <taxon>Euthyneura</taxon>
        <taxon>Panpulmonata</taxon>
        <taxon>Sacoglossa</taxon>
        <taxon>Placobranchoidea</taxon>
        <taxon>Plakobranchidae</taxon>
        <taxon>Elysia</taxon>
    </lineage>
</organism>
<reference evidence="1" key="1">
    <citation type="journal article" date="2023" name="G3 (Bethesda)">
        <title>A reference genome for the long-term kleptoplast-retaining sea slug Elysia crispata morphotype clarki.</title>
        <authorList>
            <person name="Eastman K.E."/>
            <person name="Pendleton A.L."/>
            <person name="Shaikh M.A."/>
            <person name="Suttiyut T."/>
            <person name="Ogas R."/>
            <person name="Tomko P."/>
            <person name="Gavelis G."/>
            <person name="Widhalm J.R."/>
            <person name="Wisecaver J.H."/>
        </authorList>
    </citation>
    <scope>NUCLEOTIDE SEQUENCE</scope>
    <source>
        <strain evidence="1">ECLA1</strain>
    </source>
</reference>
<dbReference type="AlphaFoldDB" id="A0AAE1BDM2"/>
<accession>A0AAE1BDM2</accession>
<keyword evidence="2" id="KW-1185">Reference proteome</keyword>
<sequence length="108" mass="11969">MTFSLHCVLKRHRDTSSRPSHGFANPNRWLTKTRVNINISNDPAPRAPACQAADAPDSDRSILIHQAPSGFPIGLSLSLSGICLHRELLALELYRPVWLLSLDTWLSG</sequence>
<name>A0AAE1BDM2_9GAST</name>
<dbReference type="EMBL" id="JAWDGP010000016">
    <property type="protein sequence ID" value="KAK3804383.1"/>
    <property type="molecule type" value="Genomic_DNA"/>
</dbReference>
<proteinExistence type="predicted"/>